<dbReference type="SUPFAM" id="SSF81383">
    <property type="entry name" value="F-box domain"/>
    <property type="match status" value="1"/>
</dbReference>
<protein>
    <recommendedName>
        <fullName evidence="2">F-box domain-containing protein</fullName>
    </recommendedName>
</protein>
<feature type="compositionally biased region" description="Acidic residues" evidence="1">
    <location>
        <begin position="206"/>
        <end position="225"/>
    </location>
</feature>
<evidence type="ECO:0000313" key="4">
    <source>
        <dbReference type="Proteomes" id="UP000626109"/>
    </source>
</evidence>
<evidence type="ECO:0000259" key="2">
    <source>
        <dbReference type="Pfam" id="PF00646"/>
    </source>
</evidence>
<dbReference type="InterPro" id="IPR036047">
    <property type="entry name" value="F-box-like_dom_sf"/>
</dbReference>
<name>A0A813JWX3_POLGL</name>
<organism evidence="3 4">
    <name type="scientific">Polarella glacialis</name>
    <name type="common">Dinoflagellate</name>
    <dbReference type="NCBI Taxonomy" id="89957"/>
    <lineage>
        <taxon>Eukaryota</taxon>
        <taxon>Sar</taxon>
        <taxon>Alveolata</taxon>
        <taxon>Dinophyceae</taxon>
        <taxon>Suessiales</taxon>
        <taxon>Suessiaceae</taxon>
        <taxon>Polarella</taxon>
    </lineage>
</organism>
<dbReference type="AlphaFoldDB" id="A0A813JWX3"/>
<accession>A0A813JWX3</accession>
<dbReference type="Proteomes" id="UP000626109">
    <property type="component" value="Unassembled WGS sequence"/>
</dbReference>
<dbReference type="Pfam" id="PF00646">
    <property type="entry name" value="F-box"/>
    <property type="match status" value="1"/>
</dbReference>
<proteinExistence type="predicted"/>
<dbReference type="Gene3D" id="1.20.1280.50">
    <property type="match status" value="1"/>
</dbReference>
<feature type="region of interest" description="Disordered" evidence="1">
    <location>
        <begin position="197"/>
        <end position="236"/>
    </location>
</feature>
<evidence type="ECO:0000313" key="3">
    <source>
        <dbReference type="EMBL" id="CAE8686994.1"/>
    </source>
</evidence>
<evidence type="ECO:0000256" key="1">
    <source>
        <dbReference type="SAM" id="MobiDB-lite"/>
    </source>
</evidence>
<comment type="caution">
    <text evidence="3">The sequence shown here is derived from an EMBL/GenBank/DDBJ whole genome shotgun (WGS) entry which is preliminary data.</text>
</comment>
<sequence length="236" mass="26338">MASNRRPELHHDALMAFFLHLPSRELAIASSVCPRWRSLIDASLDLCRRLLAGCRVRKEAFRAERVFPRVECCHVERHTLALKARSELRSNCDFARGLAVLQSSSVSPFVQHYELYAPGGLYCSQMLVQFSTHGKDAVAKLYAAVSNFLTGLDEVEDGHRICETMNFSDEFTGEQFWDGPPAAERILARLPEKIRILPADPRDADGYDSSDEDTDPDVDLVELDEAPAAAQTGSEV</sequence>
<feature type="domain" description="F-box" evidence="2">
    <location>
        <begin position="9"/>
        <end position="41"/>
    </location>
</feature>
<reference evidence="3" key="1">
    <citation type="submission" date="2021-02" db="EMBL/GenBank/DDBJ databases">
        <authorList>
            <person name="Dougan E. K."/>
            <person name="Rhodes N."/>
            <person name="Thang M."/>
            <person name="Chan C."/>
        </authorList>
    </citation>
    <scope>NUCLEOTIDE SEQUENCE</scope>
</reference>
<dbReference type="EMBL" id="CAJNNW010026675">
    <property type="protein sequence ID" value="CAE8686994.1"/>
    <property type="molecule type" value="Genomic_DNA"/>
</dbReference>
<gene>
    <name evidence="3" type="ORF">PGLA2088_LOCUS25242</name>
</gene>
<dbReference type="InterPro" id="IPR001810">
    <property type="entry name" value="F-box_dom"/>
</dbReference>